<dbReference type="InterPro" id="IPR036188">
    <property type="entry name" value="FAD/NAD-bd_sf"/>
</dbReference>
<evidence type="ECO:0000256" key="3">
    <source>
        <dbReference type="ARBA" id="ARBA00022630"/>
    </source>
</evidence>
<dbReference type="PANTHER" id="PTHR11552:SF147">
    <property type="entry name" value="CHOLINE DEHYDROGENASE, MITOCHONDRIAL"/>
    <property type="match status" value="1"/>
</dbReference>
<dbReference type="PIRSF" id="PIRSF000137">
    <property type="entry name" value="Alcohol_oxidase"/>
    <property type="match status" value="1"/>
</dbReference>
<keyword evidence="3" id="KW-0285">Flavoprotein</keyword>
<reference evidence="7 8" key="1">
    <citation type="submission" date="2024-11" db="EMBL/GenBank/DDBJ databases">
        <title>Chromosome-level genome assembly of the freshwater bivalve Anodonta woodiana.</title>
        <authorList>
            <person name="Chen X."/>
        </authorList>
    </citation>
    <scope>NUCLEOTIDE SEQUENCE [LARGE SCALE GENOMIC DNA]</scope>
    <source>
        <strain evidence="7">MN2024</strain>
        <tissue evidence="7">Gills</tissue>
    </source>
</reference>
<comment type="similarity">
    <text evidence="2">Belongs to the GMC oxidoreductase family.</text>
</comment>
<evidence type="ECO:0000259" key="6">
    <source>
        <dbReference type="PROSITE" id="PS00624"/>
    </source>
</evidence>
<dbReference type="EMBL" id="JBJQND010000008">
    <property type="protein sequence ID" value="KAL3868711.1"/>
    <property type="molecule type" value="Genomic_DNA"/>
</dbReference>
<gene>
    <name evidence="7" type="ORF">ACJMK2_041484</name>
</gene>
<proteinExistence type="inferred from homology"/>
<protein>
    <recommendedName>
        <fullName evidence="6">Glucose-methanol-choline oxidoreductase N-terminal domain-containing protein</fullName>
    </recommendedName>
</protein>
<dbReference type="PROSITE" id="PS00624">
    <property type="entry name" value="GMC_OXRED_2"/>
    <property type="match status" value="1"/>
</dbReference>
<dbReference type="Pfam" id="PF00732">
    <property type="entry name" value="GMC_oxred_N"/>
    <property type="match status" value="1"/>
</dbReference>
<dbReference type="InterPro" id="IPR007867">
    <property type="entry name" value="GMC_OxRtase_C"/>
</dbReference>
<dbReference type="SUPFAM" id="SSF51905">
    <property type="entry name" value="FAD/NAD(P)-binding domain"/>
    <property type="match status" value="1"/>
</dbReference>
<dbReference type="Proteomes" id="UP001634394">
    <property type="component" value="Unassembled WGS sequence"/>
</dbReference>
<feature type="binding site" evidence="5">
    <location>
        <position position="114"/>
    </location>
    <ligand>
        <name>FAD</name>
        <dbReference type="ChEBI" id="CHEBI:57692"/>
    </ligand>
</feature>
<dbReference type="Pfam" id="PF05199">
    <property type="entry name" value="GMC_oxred_C"/>
    <property type="match status" value="1"/>
</dbReference>
<dbReference type="SUPFAM" id="SSF54373">
    <property type="entry name" value="FAD-linked reductases, C-terminal domain"/>
    <property type="match status" value="1"/>
</dbReference>
<dbReference type="InterPro" id="IPR012132">
    <property type="entry name" value="GMC_OxRdtase"/>
</dbReference>
<keyword evidence="8" id="KW-1185">Reference proteome</keyword>
<feature type="binding site" evidence="5">
    <location>
        <position position="118"/>
    </location>
    <ligand>
        <name>FAD</name>
        <dbReference type="ChEBI" id="CHEBI:57692"/>
    </ligand>
</feature>
<sequence length="594" mass="66102">MQALLIGTVAIGIWFIYSPSPKQDVDLHGTFDYVIVGAGSAGCVLATRLSEDQNVRVLLIEAGGDETENPDFHIPMKTFGLIKTEVDWEYYTVSQNDSSLGLKDRKSFWPRGRVLGGTSILHAMQHTRGHKKDFDEWAASGAEGWSYQDVMPYFLKSEDIQINDLKKSKYHSTGGPLAVSDGRISAMADYYIEAGKELGLPLTDYNGESQFGISPAQVNTRKGKRGSTSHEFLRPAMNRKNLHVLTHTLAVKLVFENEKAVGVDIIRNGRKRRVNAVKEIILSSGAIGSPQLLMLSGIGPKSHLEELKIPVIADLPVGQNLQDHIGIILKTRINISASMTLDKVDTMWTKLQYSLFGSGYFSSTGLEATAFVASGEEEKRMNYPDIQLNFFSGYLNKYSAGLLNIEEKTAEEYIPNGPNEEGMNIVGYLLRPKSKGTLTLMSSDPFDYPRIDPKYLTHKDDIKTLIRGIRVIQDFLNTKTLRSIGASQQNLKFAFCSQYDFDTDSYWECVIRHLAVTVYHPSCTCKMGSPRDTETVVDPQLRVKGIQGLRIVDASIMPRLVSGNTNAPTIMIAEKAADMILDKDTVKHFKGHTW</sequence>
<comment type="caution">
    <text evidence="7">The sequence shown here is derived from an EMBL/GenBank/DDBJ whole genome shotgun (WGS) entry which is preliminary data.</text>
</comment>
<evidence type="ECO:0000256" key="5">
    <source>
        <dbReference type="PIRSR" id="PIRSR000137-2"/>
    </source>
</evidence>
<comment type="cofactor">
    <cofactor evidence="1 5">
        <name>FAD</name>
        <dbReference type="ChEBI" id="CHEBI:57692"/>
    </cofactor>
</comment>
<dbReference type="AlphaFoldDB" id="A0ABD3W4Z3"/>
<name>A0ABD3W4Z3_SINWO</name>
<dbReference type="PANTHER" id="PTHR11552">
    <property type="entry name" value="GLUCOSE-METHANOL-CHOLINE GMC OXIDOREDUCTASE"/>
    <property type="match status" value="1"/>
</dbReference>
<evidence type="ECO:0000256" key="2">
    <source>
        <dbReference type="ARBA" id="ARBA00010790"/>
    </source>
</evidence>
<evidence type="ECO:0000313" key="7">
    <source>
        <dbReference type="EMBL" id="KAL3868711.1"/>
    </source>
</evidence>
<keyword evidence="4 5" id="KW-0274">FAD</keyword>
<feature type="domain" description="Glucose-methanol-choline oxidoreductase N-terminal" evidence="6">
    <location>
        <begin position="285"/>
        <end position="299"/>
    </location>
</feature>
<evidence type="ECO:0000313" key="8">
    <source>
        <dbReference type="Proteomes" id="UP001634394"/>
    </source>
</evidence>
<organism evidence="7 8">
    <name type="scientific">Sinanodonta woodiana</name>
    <name type="common">Chinese pond mussel</name>
    <name type="synonym">Anodonta woodiana</name>
    <dbReference type="NCBI Taxonomy" id="1069815"/>
    <lineage>
        <taxon>Eukaryota</taxon>
        <taxon>Metazoa</taxon>
        <taxon>Spiralia</taxon>
        <taxon>Lophotrochozoa</taxon>
        <taxon>Mollusca</taxon>
        <taxon>Bivalvia</taxon>
        <taxon>Autobranchia</taxon>
        <taxon>Heteroconchia</taxon>
        <taxon>Palaeoheterodonta</taxon>
        <taxon>Unionida</taxon>
        <taxon>Unionoidea</taxon>
        <taxon>Unionidae</taxon>
        <taxon>Unioninae</taxon>
        <taxon>Sinanodonta</taxon>
    </lineage>
</organism>
<dbReference type="InterPro" id="IPR000172">
    <property type="entry name" value="GMC_OxRdtase_N"/>
</dbReference>
<accession>A0ABD3W4Z3</accession>
<dbReference type="Gene3D" id="3.50.50.60">
    <property type="entry name" value="FAD/NAD(P)-binding domain"/>
    <property type="match status" value="1"/>
</dbReference>
<dbReference type="Gene3D" id="3.30.560.10">
    <property type="entry name" value="Glucose Oxidase, domain 3"/>
    <property type="match status" value="1"/>
</dbReference>
<evidence type="ECO:0000256" key="1">
    <source>
        <dbReference type="ARBA" id="ARBA00001974"/>
    </source>
</evidence>
<evidence type="ECO:0000256" key="4">
    <source>
        <dbReference type="ARBA" id="ARBA00022827"/>
    </source>
</evidence>
<dbReference type="CDD" id="cd00551">
    <property type="entry name" value="AmyAc_family"/>
    <property type="match status" value="1"/>
</dbReference>